<protein>
    <submittedName>
        <fullName evidence="2">DUF4440 domain-containing protein</fullName>
    </submittedName>
</protein>
<dbReference type="InterPro" id="IPR032710">
    <property type="entry name" value="NTF2-like_dom_sf"/>
</dbReference>
<accession>A0ABW8ILQ1</accession>
<dbReference type="Gene3D" id="3.10.450.50">
    <property type="match status" value="1"/>
</dbReference>
<organism evidence="2 3">
    <name type="scientific">Dyella humi</name>
    <dbReference type="NCBI Taxonomy" id="1770547"/>
    <lineage>
        <taxon>Bacteria</taxon>
        <taxon>Pseudomonadati</taxon>
        <taxon>Pseudomonadota</taxon>
        <taxon>Gammaproteobacteria</taxon>
        <taxon>Lysobacterales</taxon>
        <taxon>Rhodanobacteraceae</taxon>
        <taxon>Dyella</taxon>
    </lineage>
</organism>
<dbReference type="SUPFAM" id="SSF54427">
    <property type="entry name" value="NTF2-like"/>
    <property type="match status" value="1"/>
</dbReference>
<dbReference type="Pfam" id="PF14534">
    <property type="entry name" value="DUF4440"/>
    <property type="match status" value="1"/>
</dbReference>
<name>A0ABW8ILQ1_9GAMM</name>
<gene>
    <name evidence="2" type="ORF">ISP18_14120</name>
</gene>
<comment type="caution">
    <text evidence="2">The sequence shown here is derived from an EMBL/GenBank/DDBJ whole genome shotgun (WGS) entry which is preliminary data.</text>
</comment>
<evidence type="ECO:0000313" key="2">
    <source>
        <dbReference type="EMBL" id="MFK2855733.1"/>
    </source>
</evidence>
<sequence>MAGRYVLITLWIVALFMQSPLLAEESAVDARIKAADETYWRAYNACDLKAMAPLLTQDVEFYHDKSGLTATRTGVVDSIEHGICGDSARKIRREEVPESVHFHAMAGGYEIETGMHRFYVTETGKREYLDGQAAFTILWKQVGGMWQMHRILSYDHGPAPYQPPRPSLTLSPKELSAFAGRYVSPRDGDIVVSVEGSHLRLKASHVSVSLYPSSGTHFFALERDLQFEFTGNATTLTVIEKGGPVAVATKVLDASP</sequence>
<evidence type="ECO:0000313" key="3">
    <source>
        <dbReference type="Proteomes" id="UP001620409"/>
    </source>
</evidence>
<keyword evidence="3" id="KW-1185">Reference proteome</keyword>
<dbReference type="EMBL" id="JADIKI010000023">
    <property type="protein sequence ID" value="MFK2855733.1"/>
    <property type="molecule type" value="Genomic_DNA"/>
</dbReference>
<reference evidence="2 3" key="1">
    <citation type="submission" date="2020-10" db="EMBL/GenBank/DDBJ databases">
        <title>Phylogeny of dyella-like bacteria.</title>
        <authorList>
            <person name="Fu J."/>
        </authorList>
    </citation>
    <scope>NUCLEOTIDE SEQUENCE [LARGE SCALE GENOMIC DNA]</scope>
    <source>
        <strain evidence="2 3">DHG40</strain>
    </source>
</reference>
<dbReference type="InterPro" id="IPR027843">
    <property type="entry name" value="DUF4440"/>
</dbReference>
<dbReference type="Proteomes" id="UP001620409">
    <property type="component" value="Unassembled WGS sequence"/>
</dbReference>
<feature type="domain" description="DUF4440" evidence="1">
    <location>
        <begin position="32"/>
        <end position="148"/>
    </location>
</feature>
<proteinExistence type="predicted"/>
<dbReference type="RefSeq" id="WP_380013128.1">
    <property type="nucleotide sequence ID" value="NZ_JBHRXW010000006.1"/>
</dbReference>
<evidence type="ECO:0000259" key="1">
    <source>
        <dbReference type="Pfam" id="PF14534"/>
    </source>
</evidence>